<organism evidence="1 2">
    <name type="scientific">Roseibium porphyridii</name>
    <dbReference type="NCBI Taxonomy" id="2866279"/>
    <lineage>
        <taxon>Bacteria</taxon>
        <taxon>Pseudomonadati</taxon>
        <taxon>Pseudomonadota</taxon>
        <taxon>Alphaproteobacteria</taxon>
        <taxon>Hyphomicrobiales</taxon>
        <taxon>Stappiaceae</taxon>
        <taxon>Roseibium</taxon>
    </lineage>
</organism>
<dbReference type="Gene3D" id="3.40.190.10">
    <property type="entry name" value="Periplasmic binding protein-like II"/>
    <property type="match status" value="1"/>
</dbReference>
<dbReference type="Gene3D" id="3.10.105.10">
    <property type="entry name" value="Dipeptide-binding Protein, Domain 3"/>
    <property type="match status" value="1"/>
</dbReference>
<evidence type="ECO:0000313" key="1">
    <source>
        <dbReference type="EMBL" id="WFE89850.1"/>
    </source>
</evidence>
<keyword evidence="2" id="KW-1185">Reference proteome</keyword>
<gene>
    <name evidence="1" type="ORF">K1718_00385</name>
</gene>
<name>A0ABY8F7M3_9HYPH</name>
<accession>A0ABY8F7M3</accession>
<dbReference type="EMBL" id="CP120863">
    <property type="protein sequence ID" value="WFE89850.1"/>
    <property type="molecule type" value="Genomic_DNA"/>
</dbReference>
<protein>
    <submittedName>
        <fullName evidence="1">Uncharacterized protein</fullName>
    </submittedName>
</protein>
<reference evidence="1 2" key="1">
    <citation type="submission" date="2023-03" db="EMBL/GenBank/DDBJ databases">
        <title>Roseibium porphyridii sp. nov. and Roseibium rhodosorbium sp. nov. isolated from marine algae, Porphyridium cruentum and Rhodosorus marinus, respectively.</title>
        <authorList>
            <person name="Lee M.W."/>
            <person name="Choi B.J."/>
            <person name="Lee J.K."/>
            <person name="Choi D.G."/>
            <person name="Baek J.H."/>
            <person name="Bayburt H."/>
            <person name="Kim J.M."/>
            <person name="Han D.M."/>
            <person name="Kim K.H."/>
            <person name="Jeon C.O."/>
        </authorList>
    </citation>
    <scope>NUCLEOTIDE SEQUENCE [LARGE SCALE GENOMIC DNA]</scope>
    <source>
        <strain evidence="1 2">KMA01</strain>
    </source>
</reference>
<dbReference type="Proteomes" id="UP001209803">
    <property type="component" value="Chromosome"/>
</dbReference>
<dbReference type="RefSeq" id="WP_265680125.1">
    <property type="nucleotide sequence ID" value="NZ_CP120863.1"/>
</dbReference>
<sequence>MKLDDPEIPELVAEAYAFIVEEVPFIPLVQTPRIMPFNTTHWTGWPSAMEPESGIPMHSWSTTHQMIQALEKTQ</sequence>
<evidence type="ECO:0000313" key="2">
    <source>
        <dbReference type="Proteomes" id="UP001209803"/>
    </source>
</evidence>
<proteinExistence type="predicted"/>